<dbReference type="GO" id="GO:0032543">
    <property type="term" value="P:mitochondrial translation"/>
    <property type="evidence" value="ECO:0007669"/>
    <property type="project" value="UniProtKB-ARBA"/>
</dbReference>
<evidence type="ECO:0000259" key="6">
    <source>
        <dbReference type="Pfam" id="PF00472"/>
    </source>
</evidence>
<keyword evidence="8" id="KW-1185">Reference proteome</keyword>
<evidence type="ECO:0000313" key="7">
    <source>
        <dbReference type="EMBL" id="TRX95437.1"/>
    </source>
</evidence>
<dbReference type="Pfam" id="PF00472">
    <property type="entry name" value="RF-1"/>
    <property type="match status" value="1"/>
</dbReference>
<comment type="similarity">
    <text evidence="2">Belongs to the prokaryotic/mitochondrial release factor family.</text>
</comment>
<evidence type="ECO:0000256" key="2">
    <source>
        <dbReference type="ARBA" id="ARBA00010835"/>
    </source>
</evidence>
<dbReference type="PANTHER" id="PTHR46203:SF1">
    <property type="entry name" value="MITOCHONDRIAL TRANSLATION RELEASE FACTOR IN RESCUE"/>
    <property type="match status" value="1"/>
</dbReference>
<dbReference type="InterPro" id="IPR052405">
    <property type="entry name" value="Mito_Transl_Release_Factor"/>
</dbReference>
<dbReference type="InterPro" id="IPR000352">
    <property type="entry name" value="Pep_chain_release_fac_I"/>
</dbReference>
<feature type="region of interest" description="Disordered" evidence="5">
    <location>
        <begin position="54"/>
        <end position="99"/>
    </location>
</feature>
<dbReference type="GO" id="GO:0005739">
    <property type="term" value="C:mitochondrion"/>
    <property type="evidence" value="ECO:0007669"/>
    <property type="project" value="UniProtKB-SubCell"/>
</dbReference>
<feature type="compositionally biased region" description="Basic and acidic residues" evidence="5">
    <location>
        <begin position="208"/>
        <end position="225"/>
    </location>
</feature>
<evidence type="ECO:0000256" key="3">
    <source>
        <dbReference type="ARBA" id="ARBA00022946"/>
    </source>
</evidence>
<protein>
    <recommendedName>
        <fullName evidence="6">Prokaryotic-type class I peptide chain release factors domain-containing protein</fullName>
    </recommendedName>
</protein>
<name>A0A553I5F2_9PEZI</name>
<keyword evidence="3" id="KW-0809">Transit peptide</keyword>
<comment type="subcellular location">
    <subcellularLocation>
        <location evidence="1">Mitochondrion</location>
    </subcellularLocation>
</comment>
<keyword evidence="4" id="KW-0496">Mitochondrion</keyword>
<dbReference type="EMBL" id="VFLP01000016">
    <property type="protein sequence ID" value="TRX95437.1"/>
    <property type="molecule type" value="Genomic_DNA"/>
</dbReference>
<reference evidence="8" key="1">
    <citation type="submission" date="2019-06" db="EMBL/GenBank/DDBJ databases">
        <title>Draft genome sequence of the griseofulvin-producing fungus Xylaria cubensis strain G536.</title>
        <authorList>
            <person name="Mead M.E."/>
            <person name="Raja H.A."/>
            <person name="Steenwyk J.L."/>
            <person name="Knowles S.L."/>
            <person name="Oberlies N.H."/>
            <person name="Rokas A."/>
        </authorList>
    </citation>
    <scope>NUCLEOTIDE SEQUENCE [LARGE SCALE GENOMIC DNA]</scope>
    <source>
        <strain evidence="8">G536</strain>
    </source>
</reference>
<accession>A0A553I5F2</accession>
<dbReference type="SUPFAM" id="SSF75620">
    <property type="entry name" value="Release factor"/>
    <property type="match status" value="1"/>
</dbReference>
<gene>
    <name evidence="7" type="ORF">FHL15_003768</name>
</gene>
<organism evidence="7 8">
    <name type="scientific">Xylaria flabelliformis</name>
    <dbReference type="NCBI Taxonomy" id="2512241"/>
    <lineage>
        <taxon>Eukaryota</taxon>
        <taxon>Fungi</taxon>
        <taxon>Dikarya</taxon>
        <taxon>Ascomycota</taxon>
        <taxon>Pezizomycotina</taxon>
        <taxon>Sordariomycetes</taxon>
        <taxon>Xylariomycetidae</taxon>
        <taxon>Xylariales</taxon>
        <taxon>Xylariaceae</taxon>
        <taxon>Xylaria</taxon>
    </lineage>
</organism>
<comment type="caution">
    <text evidence="7">The sequence shown here is derived from an EMBL/GenBank/DDBJ whole genome shotgun (WGS) entry which is preliminary data.</text>
</comment>
<feature type="domain" description="Prokaryotic-type class I peptide chain release factors" evidence="6">
    <location>
        <begin position="79"/>
        <end position="175"/>
    </location>
</feature>
<dbReference type="OrthoDB" id="277888at2759"/>
<dbReference type="PANTHER" id="PTHR46203">
    <property type="entry name" value="PROBABLE PEPTIDE CHAIN RELEASE FACTOR C12ORF65"/>
    <property type="match status" value="1"/>
</dbReference>
<evidence type="ECO:0000256" key="1">
    <source>
        <dbReference type="ARBA" id="ARBA00004173"/>
    </source>
</evidence>
<evidence type="ECO:0000256" key="5">
    <source>
        <dbReference type="SAM" id="MobiDB-lite"/>
    </source>
</evidence>
<dbReference type="GO" id="GO:0003747">
    <property type="term" value="F:translation release factor activity"/>
    <property type="evidence" value="ECO:0007669"/>
    <property type="project" value="InterPro"/>
</dbReference>
<feature type="region of interest" description="Disordered" evidence="5">
    <location>
        <begin position="142"/>
        <end position="232"/>
    </location>
</feature>
<dbReference type="FunFam" id="3.30.160.20:FF:000065">
    <property type="entry name" value="Peptidyl-tRNA hydrolase domain protein"/>
    <property type="match status" value="1"/>
</dbReference>
<feature type="compositionally biased region" description="Basic residues" evidence="5">
    <location>
        <begin position="157"/>
        <end position="173"/>
    </location>
</feature>
<feature type="compositionally biased region" description="Acidic residues" evidence="5">
    <location>
        <begin position="187"/>
        <end position="197"/>
    </location>
</feature>
<evidence type="ECO:0000256" key="4">
    <source>
        <dbReference type="ARBA" id="ARBA00023128"/>
    </source>
</evidence>
<dbReference type="Gene3D" id="3.30.160.20">
    <property type="match status" value="1"/>
</dbReference>
<evidence type="ECO:0000313" key="8">
    <source>
        <dbReference type="Proteomes" id="UP000319160"/>
    </source>
</evidence>
<proteinExistence type="inferred from homology"/>
<dbReference type="Proteomes" id="UP000319160">
    <property type="component" value="Unassembled WGS sequence"/>
</dbReference>
<dbReference type="InterPro" id="IPR045853">
    <property type="entry name" value="Pep_chain_release_fac_I_sf"/>
</dbReference>
<sequence length="232" mass="26157">MTSKLSLPRLAHTYRRTTILSHRTVLPPPFPSQHHIWTDVQSLSLRLGFPATHSFSTTNSPPLLKTGSKNLPPRPKPPPEEEIEESYLKGSGPGGQKINKTNSAVQLKHIPTGLVVKCQATRSRSQNRNIARQLLADKLDDMTRGDESRSSVVSEVKRKKKASSRKKSRRKYRKLDEEKGITTGEEALLEEEEEEENSNVLAEGLPEEGIHRHSDDDATDRATHDRRQHARI</sequence>
<dbReference type="AlphaFoldDB" id="A0A553I5F2"/>